<dbReference type="PANTHER" id="PTHR43673">
    <property type="entry name" value="NAD(P)H NITROREDUCTASE YDGI-RELATED"/>
    <property type="match status" value="1"/>
</dbReference>
<evidence type="ECO:0000256" key="3">
    <source>
        <dbReference type="SAM" id="Phobius"/>
    </source>
</evidence>
<evidence type="ECO:0000256" key="1">
    <source>
        <dbReference type="ARBA" id="ARBA00007118"/>
    </source>
</evidence>
<organism evidence="5 6">
    <name type="scientific">Robiginitalea marina</name>
    <dbReference type="NCBI Taxonomy" id="2954105"/>
    <lineage>
        <taxon>Bacteria</taxon>
        <taxon>Pseudomonadati</taxon>
        <taxon>Bacteroidota</taxon>
        <taxon>Flavobacteriia</taxon>
        <taxon>Flavobacteriales</taxon>
        <taxon>Flavobacteriaceae</taxon>
        <taxon>Robiginitalea</taxon>
    </lineage>
</organism>
<evidence type="ECO:0000259" key="4">
    <source>
        <dbReference type="Pfam" id="PF00881"/>
    </source>
</evidence>
<dbReference type="RefSeq" id="WP_252739816.1">
    <property type="nucleotide sequence ID" value="NZ_JAMXIB010000001.1"/>
</dbReference>
<dbReference type="Pfam" id="PF00881">
    <property type="entry name" value="Nitroreductase"/>
    <property type="match status" value="1"/>
</dbReference>
<evidence type="ECO:0000313" key="6">
    <source>
        <dbReference type="Proteomes" id="UP001206312"/>
    </source>
</evidence>
<keyword evidence="2" id="KW-0560">Oxidoreductase</keyword>
<dbReference type="SUPFAM" id="SSF55469">
    <property type="entry name" value="FMN-dependent nitroreductase-like"/>
    <property type="match status" value="1"/>
</dbReference>
<keyword evidence="3" id="KW-0812">Transmembrane</keyword>
<comment type="similarity">
    <text evidence="1">Belongs to the nitroreductase family.</text>
</comment>
<sequence length="241" mass="27375">MEKTVSEAIAYRRSVRVYREDPIDAAVVRRCLENAVLAPNSSNLQLWEFVHITSTETLKSVASCCFNQNAAKTARQIVVVVCRRDLWRRRAGANLEFLKTQFESAASEASPRRKAFALNYYRKLIPTLYLEFFGILGAIRYLFFSLLGLFRPVYRQVRLSDLRIVAHKSAALAAENFMISMAAVGFDTCPMEGFDSLRLRKLLDLPSGAEINMVIGCGIREENGVYGPRFRLPFGEVYRQV</sequence>
<dbReference type="InterPro" id="IPR029479">
    <property type="entry name" value="Nitroreductase"/>
</dbReference>
<keyword evidence="3" id="KW-0472">Membrane</keyword>
<name>A0ABT1ATX9_9FLAO</name>
<feature type="domain" description="Nitroreductase" evidence="4">
    <location>
        <begin position="9"/>
        <end position="218"/>
    </location>
</feature>
<gene>
    <name evidence="5" type="ORF">NG653_01140</name>
</gene>
<evidence type="ECO:0000256" key="2">
    <source>
        <dbReference type="ARBA" id="ARBA00023002"/>
    </source>
</evidence>
<keyword evidence="3" id="KW-1133">Transmembrane helix</keyword>
<feature type="transmembrane region" description="Helical" evidence="3">
    <location>
        <begin position="128"/>
        <end position="150"/>
    </location>
</feature>
<dbReference type="Proteomes" id="UP001206312">
    <property type="component" value="Unassembled WGS sequence"/>
</dbReference>
<dbReference type="InterPro" id="IPR000415">
    <property type="entry name" value="Nitroreductase-like"/>
</dbReference>
<dbReference type="PANTHER" id="PTHR43673:SF10">
    <property type="entry name" value="NADH DEHYDROGENASE_NAD(P)H NITROREDUCTASE XCC3605-RELATED"/>
    <property type="match status" value="1"/>
</dbReference>
<dbReference type="Gene3D" id="3.40.109.10">
    <property type="entry name" value="NADH Oxidase"/>
    <property type="match status" value="1"/>
</dbReference>
<proteinExistence type="inferred from homology"/>
<protein>
    <submittedName>
        <fullName evidence="5">Nitroreductase family protein</fullName>
    </submittedName>
</protein>
<comment type="caution">
    <text evidence="5">The sequence shown here is derived from an EMBL/GenBank/DDBJ whole genome shotgun (WGS) entry which is preliminary data.</text>
</comment>
<keyword evidence="6" id="KW-1185">Reference proteome</keyword>
<reference evidence="5 6" key="1">
    <citation type="submission" date="2022-06" db="EMBL/GenBank/DDBJ databases">
        <authorList>
            <person name="Xuan X."/>
        </authorList>
    </citation>
    <scope>NUCLEOTIDE SEQUENCE [LARGE SCALE GENOMIC DNA]</scope>
    <source>
        <strain evidence="5 6">2V75</strain>
    </source>
</reference>
<evidence type="ECO:0000313" key="5">
    <source>
        <dbReference type="EMBL" id="MCO5723439.1"/>
    </source>
</evidence>
<dbReference type="EMBL" id="JAMXIB010000001">
    <property type="protein sequence ID" value="MCO5723439.1"/>
    <property type="molecule type" value="Genomic_DNA"/>
</dbReference>
<accession>A0ABT1ATX9</accession>